<sequence>MSRLLFWIALAILVVAAVRSKLRQAAKRHQQMSQPMNGPDAHEQLRPQPARAAAKAEAETMLCCAHCGVYFPASENVPAGGRDYCSAAHSQLAPQ</sequence>
<dbReference type="OrthoDB" id="9814432at2"/>
<dbReference type="AlphaFoldDB" id="A0A6L6PU26"/>
<evidence type="ECO:0000256" key="1">
    <source>
        <dbReference type="SAM" id="MobiDB-lite"/>
    </source>
</evidence>
<organism evidence="2 3">
    <name type="scientific">Pseudoduganella ginsengisoli</name>
    <dbReference type="NCBI Taxonomy" id="1462440"/>
    <lineage>
        <taxon>Bacteria</taxon>
        <taxon>Pseudomonadati</taxon>
        <taxon>Pseudomonadota</taxon>
        <taxon>Betaproteobacteria</taxon>
        <taxon>Burkholderiales</taxon>
        <taxon>Oxalobacteraceae</taxon>
        <taxon>Telluria group</taxon>
        <taxon>Pseudoduganella</taxon>
    </lineage>
</organism>
<proteinExistence type="predicted"/>
<feature type="region of interest" description="Disordered" evidence="1">
    <location>
        <begin position="25"/>
        <end position="51"/>
    </location>
</feature>
<evidence type="ECO:0000313" key="2">
    <source>
        <dbReference type="EMBL" id="MTW00967.1"/>
    </source>
</evidence>
<evidence type="ECO:0008006" key="4">
    <source>
        <dbReference type="Google" id="ProtNLM"/>
    </source>
</evidence>
<dbReference type="InterPro" id="IPR049708">
    <property type="entry name" value="PP0621-like"/>
</dbReference>
<reference evidence="2 3" key="1">
    <citation type="submission" date="2019-11" db="EMBL/GenBank/DDBJ databases">
        <title>Type strains purchased from KCTC, JCM and DSMZ.</title>
        <authorList>
            <person name="Lu H."/>
        </authorList>
    </citation>
    <scope>NUCLEOTIDE SEQUENCE [LARGE SCALE GENOMIC DNA]</scope>
    <source>
        <strain evidence="2 3">KCTC 42409</strain>
    </source>
</reference>
<gene>
    <name evidence="2" type="ORF">GM668_02580</name>
</gene>
<dbReference type="NCBIfam" id="NF041023">
    <property type="entry name" value="PP0621_fam"/>
    <property type="match status" value="1"/>
</dbReference>
<dbReference type="EMBL" id="WNLA01000001">
    <property type="protein sequence ID" value="MTW00967.1"/>
    <property type="molecule type" value="Genomic_DNA"/>
</dbReference>
<dbReference type="Proteomes" id="UP000484015">
    <property type="component" value="Unassembled WGS sequence"/>
</dbReference>
<protein>
    <recommendedName>
        <fullName evidence="4">Deaminase</fullName>
    </recommendedName>
</protein>
<keyword evidence="3" id="KW-1185">Reference proteome</keyword>
<evidence type="ECO:0000313" key="3">
    <source>
        <dbReference type="Proteomes" id="UP000484015"/>
    </source>
</evidence>
<accession>A0A6L6PU26</accession>
<name>A0A6L6PU26_9BURK</name>
<dbReference type="RefSeq" id="WP_155437339.1">
    <property type="nucleotide sequence ID" value="NZ_WNLA01000001.1"/>
</dbReference>
<comment type="caution">
    <text evidence="2">The sequence shown here is derived from an EMBL/GenBank/DDBJ whole genome shotgun (WGS) entry which is preliminary data.</text>
</comment>